<gene>
    <name evidence="5" type="ORF">OVA965_LOCUS39553</name>
    <name evidence="6" type="ORF">TMI583_LOCUS40874</name>
</gene>
<sequence length="178" mass="20110">MIHSSSIQLDEFRSNESHDSIIELYSRCDKLKLTNDIHIVPLKSVYQRLSVTDSHTGLTEQQVISKQEEYGSNKLTQPPQPGYIKLFIQQAFIGFNGILWIAGIFAFLAYKPFGEPDPDVTNLGLGIVLLLVIILNAVLNVYQEMKSLKIISSFTKISPTLAIVRRQNIEQQIHAELL</sequence>
<dbReference type="PANTHER" id="PTHR43294:SF21">
    <property type="entry name" value="CATION TRANSPORTING ATPASE"/>
    <property type="match status" value="1"/>
</dbReference>
<accession>A0A8S2FVL3</accession>
<name>A0A8S2FVL3_9BILA</name>
<dbReference type="Gene3D" id="1.20.1110.10">
    <property type="entry name" value="Calcium-transporting ATPase, transmembrane domain"/>
    <property type="match status" value="1"/>
</dbReference>
<dbReference type="GO" id="GO:0030007">
    <property type="term" value="P:intracellular potassium ion homeostasis"/>
    <property type="evidence" value="ECO:0007669"/>
    <property type="project" value="TreeGrafter"/>
</dbReference>
<keyword evidence="3" id="KW-0472">Membrane</keyword>
<dbReference type="GO" id="GO:0006883">
    <property type="term" value="P:intracellular sodium ion homeostasis"/>
    <property type="evidence" value="ECO:0007669"/>
    <property type="project" value="TreeGrafter"/>
</dbReference>
<dbReference type="GO" id="GO:1902600">
    <property type="term" value="P:proton transmembrane transport"/>
    <property type="evidence" value="ECO:0007669"/>
    <property type="project" value="TreeGrafter"/>
</dbReference>
<feature type="non-terminal residue" evidence="5">
    <location>
        <position position="178"/>
    </location>
</feature>
<dbReference type="InterPro" id="IPR050510">
    <property type="entry name" value="Cation_transp_ATPase_P-type"/>
</dbReference>
<organism evidence="5 7">
    <name type="scientific">Didymodactylos carnosus</name>
    <dbReference type="NCBI Taxonomy" id="1234261"/>
    <lineage>
        <taxon>Eukaryota</taxon>
        <taxon>Metazoa</taxon>
        <taxon>Spiralia</taxon>
        <taxon>Gnathifera</taxon>
        <taxon>Rotifera</taxon>
        <taxon>Eurotatoria</taxon>
        <taxon>Bdelloidea</taxon>
        <taxon>Philodinida</taxon>
        <taxon>Philodinidae</taxon>
        <taxon>Didymodactylos</taxon>
    </lineage>
</organism>
<keyword evidence="3" id="KW-1133">Transmembrane helix</keyword>
<dbReference type="InterPro" id="IPR023298">
    <property type="entry name" value="ATPase_P-typ_TM_dom_sf"/>
</dbReference>
<comment type="caution">
    <text evidence="5">The sequence shown here is derived from an EMBL/GenBank/DDBJ whole genome shotgun (WGS) entry which is preliminary data.</text>
</comment>
<dbReference type="Gene3D" id="2.70.150.10">
    <property type="entry name" value="Calcium-transporting ATPase, cytoplasmic transduction domain A"/>
    <property type="match status" value="1"/>
</dbReference>
<dbReference type="GO" id="GO:0005886">
    <property type="term" value="C:plasma membrane"/>
    <property type="evidence" value="ECO:0007669"/>
    <property type="project" value="UniProtKB-SubCell"/>
</dbReference>
<dbReference type="GO" id="GO:0036376">
    <property type="term" value="P:sodium ion export across plasma membrane"/>
    <property type="evidence" value="ECO:0007669"/>
    <property type="project" value="TreeGrafter"/>
</dbReference>
<feature type="domain" description="Cation-transporting P-type ATPase N-terminal" evidence="4">
    <location>
        <begin position="36"/>
        <end position="111"/>
    </location>
</feature>
<dbReference type="AlphaFoldDB" id="A0A8S2FVL3"/>
<dbReference type="GO" id="GO:0005391">
    <property type="term" value="F:P-type sodium:potassium-exchanging transporter activity"/>
    <property type="evidence" value="ECO:0007669"/>
    <property type="project" value="TreeGrafter"/>
</dbReference>
<evidence type="ECO:0000256" key="3">
    <source>
        <dbReference type="SAM" id="Phobius"/>
    </source>
</evidence>
<keyword evidence="2" id="KW-1003">Cell membrane</keyword>
<evidence type="ECO:0000313" key="5">
    <source>
        <dbReference type="EMBL" id="CAF1556016.1"/>
    </source>
</evidence>
<reference evidence="5" key="1">
    <citation type="submission" date="2021-02" db="EMBL/GenBank/DDBJ databases">
        <authorList>
            <person name="Nowell W R."/>
        </authorList>
    </citation>
    <scope>NUCLEOTIDE SEQUENCE</scope>
</reference>
<comment type="subcellular location">
    <subcellularLocation>
        <location evidence="1">Cell membrane</location>
        <topology evidence="1">Multi-pass membrane protein</topology>
    </subcellularLocation>
</comment>
<dbReference type="EMBL" id="CAJOBA010063690">
    <property type="protein sequence ID" value="CAF4346945.1"/>
    <property type="molecule type" value="Genomic_DNA"/>
</dbReference>
<dbReference type="EMBL" id="CAJNOK010041144">
    <property type="protein sequence ID" value="CAF1556016.1"/>
    <property type="molecule type" value="Genomic_DNA"/>
</dbReference>
<evidence type="ECO:0000259" key="4">
    <source>
        <dbReference type="SMART" id="SM00831"/>
    </source>
</evidence>
<dbReference type="Pfam" id="PF00690">
    <property type="entry name" value="Cation_ATPase_N"/>
    <property type="match status" value="1"/>
</dbReference>
<protein>
    <recommendedName>
        <fullName evidence="4">Cation-transporting P-type ATPase N-terminal domain-containing protein</fullName>
    </recommendedName>
</protein>
<dbReference type="PANTHER" id="PTHR43294">
    <property type="entry name" value="SODIUM/POTASSIUM-TRANSPORTING ATPASE SUBUNIT ALPHA"/>
    <property type="match status" value="1"/>
</dbReference>
<keyword evidence="3" id="KW-0812">Transmembrane</keyword>
<dbReference type="Proteomes" id="UP000682733">
    <property type="component" value="Unassembled WGS sequence"/>
</dbReference>
<evidence type="ECO:0000313" key="7">
    <source>
        <dbReference type="Proteomes" id="UP000677228"/>
    </source>
</evidence>
<dbReference type="Proteomes" id="UP000677228">
    <property type="component" value="Unassembled WGS sequence"/>
</dbReference>
<dbReference type="SMART" id="SM00831">
    <property type="entry name" value="Cation_ATPase_N"/>
    <property type="match status" value="1"/>
</dbReference>
<evidence type="ECO:0000256" key="1">
    <source>
        <dbReference type="ARBA" id="ARBA00004651"/>
    </source>
</evidence>
<proteinExistence type="predicted"/>
<dbReference type="GO" id="GO:1990573">
    <property type="term" value="P:potassium ion import across plasma membrane"/>
    <property type="evidence" value="ECO:0007669"/>
    <property type="project" value="TreeGrafter"/>
</dbReference>
<evidence type="ECO:0000256" key="2">
    <source>
        <dbReference type="ARBA" id="ARBA00022475"/>
    </source>
</evidence>
<dbReference type="InterPro" id="IPR004014">
    <property type="entry name" value="ATPase_P-typ_cation-transptr_N"/>
</dbReference>
<feature type="transmembrane region" description="Helical" evidence="3">
    <location>
        <begin position="91"/>
        <end position="110"/>
    </location>
</feature>
<evidence type="ECO:0000313" key="6">
    <source>
        <dbReference type="EMBL" id="CAF4346945.1"/>
    </source>
</evidence>
<dbReference type="SUPFAM" id="SSF81665">
    <property type="entry name" value="Calcium ATPase, transmembrane domain M"/>
    <property type="match status" value="1"/>
</dbReference>
<feature type="transmembrane region" description="Helical" evidence="3">
    <location>
        <begin position="122"/>
        <end position="142"/>
    </location>
</feature>